<evidence type="ECO:0000313" key="1">
    <source>
        <dbReference type="EMBL" id="VDC91285.1"/>
    </source>
</evidence>
<sequence>MSLSLDYTDIMHLNKTIRRTKGTPTETIQRRIHLTIVDAIKLQRRNFQRIPPDSLLLLGESIPKKTRKASQMQPSTNRRINQDICALKQSYLTNQKDFRHETNFHEF</sequence>
<dbReference type="EMBL" id="LR031872">
    <property type="protein sequence ID" value="VDC91285.1"/>
    <property type="molecule type" value="Genomic_DNA"/>
</dbReference>
<name>A0A3P6AND0_BRAOL</name>
<gene>
    <name evidence="1" type="ORF">BOLC3T15763H</name>
</gene>
<protein>
    <submittedName>
        <fullName evidence="1">Uncharacterized protein</fullName>
    </submittedName>
</protein>
<proteinExistence type="predicted"/>
<reference evidence="1" key="1">
    <citation type="submission" date="2018-11" db="EMBL/GenBank/DDBJ databases">
        <authorList>
            <consortium name="Genoscope - CEA"/>
            <person name="William W."/>
        </authorList>
    </citation>
    <scope>NUCLEOTIDE SEQUENCE</scope>
</reference>
<accession>A0A3P6AND0</accession>
<dbReference type="AlphaFoldDB" id="A0A3P6AND0"/>
<organism evidence="1">
    <name type="scientific">Brassica oleracea</name>
    <name type="common">Wild cabbage</name>
    <dbReference type="NCBI Taxonomy" id="3712"/>
    <lineage>
        <taxon>Eukaryota</taxon>
        <taxon>Viridiplantae</taxon>
        <taxon>Streptophyta</taxon>
        <taxon>Embryophyta</taxon>
        <taxon>Tracheophyta</taxon>
        <taxon>Spermatophyta</taxon>
        <taxon>Magnoliopsida</taxon>
        <taxon>eudicotyledons</taxon>
        <taxon>Gunneridae</taxon>
        <taxon>Pentapetalae</taxon>
        <taxon>rosids</taxon>
        <taxon>malvids</taxon>
        <taxon>Brassicales</taxon>
        <taxon>Brassicaceae</taxon>
        <taxon>Brassiceae</taxon>
        <taxon>Brassica</taxon>
    </lineage>
</organism>